<comment type="caution">
    <text evidence="1">The sequence shown here is derived from an EMBL/GenBank/DDBJ whole genome shotgun (WGS) entry which is preliminary data.</text>
</comment>
<proteinExistence type="predicted"/>
<protein>
    <submittedName>
        <fullName evidence="1">Uncharacterized protein</fullName>
    </submittedName>
</protein>
<accession>A0ABT5KDD1</accession>
<sequence>MSRLQTDSVFSRFIQKLKAWQVARSLPVASLYWGESGLWSYENARAGQRWPDFEQWCAAHPRQQVRIWVGGAWVHNVSVPADMPLADTQAVRAYARLQFVHYFGAAAQAWPLAVWSQGTQRNAVALQEQAGLSLNALTSAALTHGVRILSVRPAWSHALAQAAATDSVWAQAESSGLGLLEGRMLSWLSLARGKVVDVQQRYLDQGDAPELQSLLQRLQPASGNSHAPKLMGWGGDTTALTLDASIAEGPQSAHWLAAGTVN</sequence>
<gene>
    <name evidence="1" type="ORF">PRZ03_05400</name>
</gene>
<name>A0ABT5KDD1_9BURK</name>
<dbReference type="Proteomes" id="UP001221189">
    <property type="component" value="Unassembled WGS sequence"/>
</dbReference>
<dbReference type="EMBL" id="JAQQXT010000003">
    <property type="protein sequence ID" value="MDC8771000.1"/>
    <property type="molecule type" value="Genomic_DNA"/>
</dbReference>
<evidence type="ECO:0000313" key="2">
    <source>
        <dbReference type="Proteomes" id="UP001221189"/>
    </source>
</evidence>
<reference evidence="1 2" key="1">
    <citation type="submission" date="2022-10" db="EMBL/GenBank/DDBJ databases">
        <title>Paucibacter sp. hw1 Genome sequencing.</title>
        <authorList>
            <person name="Park S."/>
        </authorList>
    </citation>
    <scope>NUCLEOTIDE SEQUENCE [LARGE SCALE GENOMIC DNA]</scope>
    <source>
        <strain evidence="2">hw1</strain>
    </source>
</reference>
<keyword evidence="2" id="KW-1185">Reference proteome</keyword>
<organism evidence="1 2">
    <name type="scientific">Roseateles albus</name>
    <dbReference type="NCBI Taxonomy" id="2987525"/>
    <lineage>
        <taxon>Bacteria</taxon>
        <taxon>Pseudomonadati</taxon>
        <taxon>Pseudomonadota</taxon>
        <taxon>Betaproteobacteria</taxon>
        <taxon>Burkholderiales</taxon>
        <taxon>Sphaerotilaceae</taxon>
        <taxon>Roseateles</taxon>
    </lineage>
</organism>
<evidence type="ECO:0000313" key="1">
    <source>
        <dbReference type="EMBL" id="MDC8771000.1"/>
    </source>
</evidence>